<sequence length="57" mass="5892">MHLVRKFLADRQGATAIEYGLLAAIMGAALIGGFGMFSGSLQNMFGTIETNVTGAGN</sequence>
<dbReference type="AlphaFoldDB" id="A0A6M1S2S9"/>
<evidence type="ECO:0000313" key="3">
    <source>
        <dbReference type="Proteomes" id="UP000477849"/>
    </source>
</evidence>
<comment type="caution">
    <text evidence="2">The sequence shown here is derived from an EMBL/GenBank/DDBJ whole genome shotgun (WGS) entry which is preliminary data.</text>
</comment>
<name>A0A6M1S2S9_9HYPH</name>
<keyword evidence="1" id="KW-0472">Membrane</keyword>
<evidence type="ECO:0000256" key="1">
    <source>
        <dbReference type="SAM" id="Phobius"/>
    </source>
</evidence>
<reference evidence="2 3" key="1">
    <citation type="submission" date="2020-02" db="EMBL/GenBank/DDBJ databases">
        <title>Genome sequence of the type strain CCBAU10050 of Rhizobium daejeonense.</title>
        <authorList>
            <person name="Gao J."/>
            <person name="Sun J."/>
        </authorList>
    </citation>
    <scope>NUCLEOTIDE SEQUENCE [LARGE SCALE GENOMIC DNA]</scope>
    <source>
        <strain evidence="2 3">CCBAU10050</strain>
    </source>
</reference>
<dbReference type="InterPro" id="IPR007047">
    <property type="entry name" value="Flp_Fap"/>
</dbReference>
<dbReference type="Proteomes" id="UP000477849">
    <property type="component" value="Unassembled WGS sequence"/>
</dbReference>
<dbReference type="Pfam" id="PF04964">
    <property type="entry name" value="Flp_Fap"/>
    <property type="match status" value="1"/>
</dbReference>
<proteinExistence type="predicted"/>
<feature type="transmembrane region" description="Helical" evidence="1">
    <location>
        <begin position="21"/>
        <end position="41"/>
    </location>
</feature>
<dbReference type="RefSeq" id="WP_163901816.1">
    <property type="nucleotide sequence ID" value="NZ_CP048427.1"/>
</dbReference>
<keyword evidence="1" id="KW-0812">Transmembrane</keyword>
<organism evidence="2 3">
    <name type="scientific">Rhizobium daejeonense</name>
    <dbReference type="NCBI Taxonomy" id="240521"/>
    <lineage>
        <taxon>Bacteria</taxon>
        <taxon>Pseudomonadati</taxon>
        <taxon>Pseudomonadota</taxon>
        <taxon>Alphaproteobacteria</taxon>
        <taxon>Hyphomicrobiales</taxon>
        <taxon>Rhizobiaceae</taxon>
        <taxon>Rhizobium/Agrobacterium group</taxon>
        <taxon>Rhizobium</taxon>
    </lineage>
</organism>
<accession>A0A6M1S2S9</accession>
<gene>
    <name evidence="2" type="ORF">G6N76_17960</name>
</gene>
<keyword evidence="1" id="KW-1133">Transmembrane helix</keyword>
<evidence type="ECO:0000313" key="2">
    <source>
        <dbReference type="EMBL" id="NGO65559.1"/>
    </source>
</evidence>
<protein>
    <submittedName>
        <fullName evidence="2">Flp family type IVb pilin</fullName>
    </submittedName>
</protein>
<dbReference type="EMBL" id="JAAKZH010000005">
    <property type="protein sequence ID" value="NGO65559.1"/>
    <property type="molecule type" value="Genomic_DNA"/>
</dbReference>
<keyword evidence="3" id="KW-1185">Reference proteome</keyword>